<dbReference type="PROSITE" id="PS50846">
    <property type="entry name" value="HMA_2"/>
    <property type="match status" value="1"/>
</dbReference>
<reference evidence="4" key="1">
    <citation type="journal article" date="2019" name="Curr. Biol.">
        <title>Genome Sequence of Striga asiatica Provides Insight into the Evolution of Plant Parasitism.</title>
        <authorList>
            <person name="Yoshida S."/>
            <person name="Kim S."/>
            <person name="Wafula E.K."/>
            <person name="Tanskanen J."/>
            <person name="Kim Y.M."/>
            <person name="Honaas L."/>
            <person name="Yang Z."/>
            <person name="Spallek T."/>
            <person name="Conn C.E."/>
            <person name="Ichihashi Y."/>
            <person name="Cheong K."/>
            <person name="Cui S."/>
            <person name="Der J.P."/>
            <person name="Gundlach H."/>
            <person name="Jiao Y."/>
            <person name="Hori C."/>
            <person name="Ishida J.K."/>
            <person name="Kasahara H."/>
            <person name="Kiba T."/>
            <person name="Kim M.S."/>
            <person name="Koo N."/>
            <person name="Laohavisit A."/>
            <person name="Lee Y.H."/>
            <person name="Lumba S."/>
            <person name="McCourt P."/>
            <person name="Mortimer J.C."/>
            <person name="Mutuku J.M."/>
            <person name="Nomura T."/>
            <person name="Sasaki-Sekimoto Y."/>
            <person name="Seto Y."/>
            <person name="Wang Y."/>
            <person name="Wakatake T."/>
            <person name="Sakakibara H."/>
            <person name="Demura T."/>
            <person name="Yamaguchi S."/>
            <person name="Yoneyama K."/>
            <person name="Manabe R.I."/>
            <person name="Nelson D.C."/>
            <person name="Schulman A.H."/>
            <person name="Timko M.P."/>
            <person name="dePamphilis C.W."/>
            <person name="Choi D."/>
            <person name="Shirasu K."/>
        </authorList>
    </citation>
    <scope>NUCLEOTIDE SEQUENCE [LARGE SCALE GENOMIC DNA]</scope>
    <source>
        <strain evidence="4">cv. UVA1</strain>
    </source>
</reference>
<dbReference type="Proteomes" id="UP000325081">
    <property type="component" value="Unassembled WGS sequence"/>
</dbReference>
<comment type="subcellular location">
    <subcellularLocation>
        <location evidence="1">Membrane</location>
        <topology evidence="1">Peripheral membrane protein</topology>
    </subcellularLocation>
</comment>
<accession>A0A5A7QMF5</accession>
<dbReference type="EMBL" id="BKCP01007181">
    <property type="protein sequence ID" value="GER45091.1"/>
    <property type="molecule type" value="Genomic_DNA"/>
</dbReference>
<protein>
    <submittedName>
        <fullName evidence="3">Heavy metal transport/detoxification superfamily protein</fullName>
    </submittedName>
</protein>
<name>A0A5A7QMF5_STRAF</name>
<proteinExistence type="predicted"/>
<evidence type="ECO:0000313" key="4">
    <source>
        <dbReference type="Proteomes" id="UP000325081"/>
    </source>
</evidence>
<dbReference type="GO" id="GO:0009626">
    <property type="term" value="P:plant-type hypersensitive response"/>
    <property type="evidence" value="ECO:0007669"/>
    <property type="project" value="UniProtKB-KW"/>
</dbReference>
<dbReference type="AlphaFoldDB" id="A0A5A7QMF5"/>
<dbReference type="InterPro" id="IPR006121">
    <property type="entry name" value="HMA_dom"/>
</dbReference>
<dbReference type="GO" id="GO:0046872">
    <property type="term" value="F:metal ion binding"/>
    <property type="evidence" value="ECO:0007669"/>
    <property type="project" value="InterPro"/>
</dbReference>
<gene>
    <name evidence="3" type="ORF">STAS_22009</name>
</gene>
<feature type="domain" description="HMA" evidence="2">
    <location>
        <begin position="2"/>
        <end position="71"/>
    </location>
</feature>
<evidence type="ECO:0000313" key="3">
    <source>
        <dbReference type="EMBL" id="GER45091.1"/>
    </source>
</evidence>
<sequence>MQQKIVIKVLMHCPKCRTKAMKIAVTMHGVESAELTGEENDHVVVIGVGIDSVELTRQLRKKVAYAELVSVGENKKKPSCPSVIGFPPQPYYSYPHYHVCEERDPFCTIM</sequence>
<dbReference type="Gene3D" id="3.30.70.100">
    <property type="match status" value="1"/>
</dbReference>
<keyword evidence="4" id="KW-1185">Reference proteome</keyword>
<comment type="caution">
    <text evidence="3">The sequence shown here is derived from an EMBL/GenBank/DDBJ whole genome shotgun (WGS) entry which is preliminary data.</text>
</comment>
<dbReference type="InterPro" id="IPR044296">
    <property type="entry name" value="HIPP46"/>
</dbReference>
<dbReference type="GO" id="GO:0016020">
    <property type="term" value="C:membrane"/>
    <property type="evidence" value="ECO:0007669"/>
    <property type="project" value="UniProtKB-SubCell"/>
</dbReference>
<organism evidence="3 4">
    <name type="scientific">Striga asiatica</name>
    <name type="common">Asiatic witchweed</name>
    <name type="synonym">Buchnera asiatica</name>
    <dbReference type="NCBI Taxonomy" id="4170"/>
    <lineage>
        <taxon>Eukaryota</taxon>
        <taxon>Viridiplantae</taxon>
        <taxon>Streptophyta</taxon>
        <taxon>Embryophyta</taxon>
        <taxon>Tracheophyta</taxon>
        <taxon>Spermatophyta</taxon>
        <taxon>Magnoliopsida</taxon>
        <taxon>eudicotyledons</taxon>
        <taxon>Gunneridae</taxon>
        <taxon>Pentapetalae</taxon>
        <taxon>asterids</taxon>
        <taxon>lamiids</taxon>
        <taxon>Lamiales</taxon>
        <taxon>Orobanchaceae</taxon>
        <taxon>Buchnereae</taxon>
        <taxon>Striga</taxon>
    </lineage>
</organism>
<dbReference type="OrthoDB" id="692882at2759"/>
<evidence type="ECO:0000259" key="2">
    <source>
        <dbReference type="PROSITE" id="PS50846"/>
    </source>
</evidence>
<evidence type="ECO:0000256" key="1">
    <source>
        <dbReference type="ARBA" id="ARBA00004170"/>
    </source>
</evidence>
<dbReference type="PANTHER" id="PTHR46371">
    <property type="entry name" value="OS04G0464100 PROTEIN"/>
    <property type="match status" value="1"/>
</dbReference>